<evidence type="ECO:0000313" key="2">
    <source>
        <dbReference type="Proteomes" id="UP000001542"/>
    </source>
</evidence>
<organism evidence="1 2">
    <name type="scientific">Trichomonas vaginalis (strain ATCC PRA-98 / G3)</name>
    <dbReference type="NCBI Taxonomy" id="412133"/>
    <lineage>
        <taxon>Eukaryota</taxon>
        <taxon>Metamonada</taxon>
        <taxon>Parabasalia</taxon>
        <taxon>Trichomonadida</taxon>
        <taxon>Trichomonadidae</taxon>
        <taxon>Trichomonas</taxon>
    </lineage>
</organism>
<dbReference type="VEuPathDB" id="TrichDB:TVAG_444090"/>
<name>A2E2F1_TRIV3</name>
<sequence>MDEETEYKALPLKTSQNEIIDQGKSLESVIMNKDEVDQYVATQEFSGEAYKKFMELVPTYLISLRSNNLLDINNVLNDLYHFLMFTDNSPAAELMMQTEVFEALLLCNLIENKKMYYMILRRVVSCSKDVVLYALRCHILHKILESNDLFDSDYSANVCCIIYRIMESSQIATALVYSTGLFDSFNENLPTDPNIIRNISLLFDQLFKNSPIKPYKIKARSKAENRYLNESELDRFFDNFEDDLFNKEKIKEYHTYGINANDYINILIQIFNFGLGKSIIIEYSILCALNRILSEGGIRPTAIVDDVMIDNLTSLSNSSNDEKIISYIVNFFGNYFYQVAGTIDDITADTILTFLLSLFKEPPPEYLFNLCCAIFNLILSVRDPKSLKKKFGPEIIAFLHEIMNGSNYNLRKEVTRLFVLIGSRINYKIFDEESMEIIVSFMEPENKEFEFSSFVMKMIGDVITHQGKERFDREGNKSIREMFVEANGDETVLQLLNEQEMYNLANYFYDNFIDREFDSPDIGNDVEIYANVGGEEELYEEEDDEYY</sequence>
<reference evidence="1" key="1">
    <citation type="submission" date="2006-10" db="EMBL/GenBank/DDBJ databases">
        <authorList>
            <person name="Amadeo P."/>
            <person name="Zhao Q."/>
            <person name="Wortman J."/>
            <person name="Fraser-Liggett C."/>
            <person name="Carlton J."/>
        </authorList>
    </citation>
    <scope>NUCLEOTIDE SEQUENCE</scope>
    <source>
        <strain evidence="1">G3</strain>
    </source>
</reference>
<dbReference type="AlphaFoldDB" id="A2E2F1"/>
<keyword evidence="2" id="KW-1185">Reference proteome</keyword>
<proteinExistence type="predicted"/>
<dbReference type="Gene3D" id="1.25.10.10">
    <property type="entry name" value="Leucine-rich Repeat Variant"/>
    <property type="match status" value="1"/>
</dbReference>
<dbReference type="SMR" id="A2E2F1"/>
<dbReference type="SUPFAM" id="SSF48371">
    <property type="entry name" value="ARM repeat"/>
    <property type="match status" value="1"/>
</dbReference>
<dbReference type="EMBL" id="DS113290">
    <property type="protein sequence ID" value="EAY13126.1"/>
    <property type="molecule type" value="Genomic_DNA"/>
</dbReference>
<dbReference type="InterPro" id="IPR016024">
    <property type="entry name" value="ARM-type_fold"/>
</dbReference>
<evidence type="ECO:0000313" key="1">
    <source>
        <dbReference type="EMBL" id="EAY13126.1"/>
    </source>
</evidence>
<dbReference type="InParanoid" id="A2E2F1"/>
<accession>A2E2F1</accession>
<dbReference type="Proteomes" id="UP000001542">
    <property type="component" value="Unassembled WGS sequence"/>
</dbReference>
<dbReference type="KEGG" id="tva:4771096"/>
<reference evidence="1" key="2">
    <citation type="journal article" date="2007" name="Science">
        <title>Draft genome sequence of the sexually transmitted pathogen Trichomonas vaginalis.</title>
        <authorList>
            <person name="Carlton J.M."/>
            <person name="Hirt R.P."/>
            <person name="Silva J.C."/>
            <person name="Delcher A.L."/>
            <person name="Schatz M."/>
            <person name="Zhao Q."/>
            <person name="Wortman J.R."/>
            <person name="Bidwell S.L."/>
            <person name="Alsmark U.C.M."/>
            <person name="Besteiro S."/>
            <person name="Sicheritz-Ponten T."/>
            <person name="Noel C.J."/>
            <person name="Dacks J.B."/>
            <person name="Foster P.G."/>
            <person name="Simillion C."/>
            <person name="Van de Peer Y."/>
            <person name="Miranda-Saavedra D."/>
            <person name="Barton G.J."/>
            <person name="Westrop G.D."/>
            <person name="Mueller S."/>
            <person name="Dessi D."/>
            <person name="Fiori P.L."/>
            <person name="Ren Q."/>
            <person name="Paulsen I."/>
            <person name="Zhang H."/>
            <person name="Bastida-Corcuera F.D."/>
            <person name="Simoes-Barbosa A."/>
            <person name="Brown M.T."/>
            <person name="Hayes R.D."/>
            <person name="Mukherjee M."/>
            <person name="Okumura C.Y."/>
            <person name="Schneider R."/>
            <person name="Smith A.J."/>
            <person name="Vanacova S."/>
            <person name="Villalvazo M."/>
            <person name="Haas B.J."/>
            <person name="Pertea M."/>
            <person name="Feldblyum T.V."/>
            <person name="Utterback T.R."/>
            <person name="Shu C.L."/>
            <person name="Osoegawa K."/>
            <person name="de Jong P.J."/>
            <person name="Hrdy I."/>
            <person name="Horvathova L."/>
            <person name="Zubacova Z."/>
            <person name="Dolezal P."/>
            <person name="Malik S.B."/>
            <person name="Logsdon J.M. Jr."/>
            <person name="Henze K."/>
            <person name="Gupta A."/>
            <person name="Wang C.C."/>
            <person name="Dunne R.L."/>
            <person name="Upcroft J.A."/>
            <person name="Upcroft P."/>
            <person name="White O."/>
            <person name="Salzberg S.L."/>
            <person name="Tang P."/>
            <person name="Chiu C.-H."/>
            <person name="Lee Y.-S."/>
            <person name="Embley T.M."/>
            <person name="Coombs G.H."/>
            <person name="Mottram J.C."/>
            <person name="Tachezy J."/>
            <person name="Fraser-Liggett C.M."/>
            <person name="Johnson P.J."/>
        </authorList>
    </citation>
    <scope>NUCLEOTIDE SEQUENCE [LARGE SCALE GENOMIC DNA]</scope>
    <source>
        <strain evidence="1">G3</strain>
    </source>
</reference>
<protein>
    <submittedName>
        <fullName evidence="1">Uncharacterized protein</fullName>
    </submittedName>
</protein>
<gene>
    <name evidence="1" type="ORF">TVAG_444090</name>
</gene>
<dbReference type="VEuPathDB" id="TrichDB:TVAGG3_0305540"/>
<dbReference type="InterPro" id="IPR011989">
    <property type="entry name" value="ARM-like"/>
</dbReference>
<dbReference type="RefSeq" id="XP_001325349.1">
    <property type="nucleotide sequence ID" value="XM_001325314.1"/>
</dbReference>